<dbReference type="PROSITE" id="PS51196">
    <property type="entry name" value="SECA_MOTOR_DEAD"/>
    <property type="match status" value="1"/>
</dbReference>
<dbReference type="SUPFAM" id="SSF52540">
    <property type="entry name" value="P-loop containing nucleoside triphosphate hydrolases"/>
    <property type="match status" value="2"/>
</dbReference>
<gene>
    <name evidence="15" type="primary">secA</name>
    <name evidence="20" type="ORF">C7I84_29120</name>
</gene>
<dbReference type="AlphaFoldDB" id="A0A2P7RI44"/>
<dbReference type="PANTHER" id="PTHR30612">
    <property type="entry name" value="SECA INNER MEMBRANE COMPONENT OF SEC PROTEIN SECRETION SYSTEM"/>
    <property type="match status" value="1"/>
</dbReference>
<dbReference type="Pfam" id="PF01043">
    <property type="entry name" value="SecA_PP_bind"/>
    <property type="match status" value="1"/>
</dbReference>
<comment type="subcellular location">
    <subcellularLocation>
        <location evidence="15">Cell membrane</location>
        <topology evidence="15">Peripheral membrane protein</topology>
        <orientation evidence="15">Cytoplasmic side</orientation>
    </subcellularLocation>
    <subcellularLocation>
        <location evidence="15">Cytoplasm</location>
    </subcellularLocation>
    <text evidence="15">Distribution is 50-50.</text>
</comment>
<evidence type="ECO:0000313" key="20">
    <source>
        <dbReference type="EMBL" id="PSJ49825.1"/>
    </source>
</evidence>
<dbReference type="InterPro" id="IPR001650">
    <property type="entry name" value="Helicase_C-like"/>
</dbReference>
<dbReference type="InterPro" id="IPR036670">
    <property type="entry name" value="SecA_X-link_sf"/>
</dbReference>
<dbReference type="GO" id="GO:0006605">
    <property type="term" value="P:protein targeting"/>
    <property type="evidence" value="ECO:0007669"/>
    <property type="project" value="UniProtKB-UniRule"/>
</dbReference>
<dbReference type="GO" id="GO:0005524">
    <property type="term" value="F:ATP binding"/>
    <property type="evidence" value="ECO:0007669"/>
    <property type="project" value="UniProtKB-UniRule"/>
</dbReference>
<evidence type="ECO:0000256" key="1">
    <source>
        <dbReference type="ARBA" id="ARBA00001947"/>
    </source>
</evidence>
<keyword evidence="11 15" id="KW-0653">Protein transport</keyword>
<dbReference type="CDD" id="cd17928">
    <property type="entry name" value="DEXDc_SecA"/>
    <property type="match status" value="1"/>
</dbReference>
<dbReference type="CDD" id="cd18803">
    <property type="entry name" value="SF2_C_secA"/>
    <property type="match status" value="1"/>
</dbReference>
<evidence type="ECO:0000256" key="7">
    <source>
        <dbReference type="ARBA" id="ARBA00022723"/>
    </source>
</evidence>
<dbReference type="GO" id="GO:0005829">
    <property type="term" value="C:cytosol"/>
    <property type="evidence" value="ECO:0007669"/>
    <property type="project" value="TreeGrafter"/>
</dbReference>
<dbReference type="GO" id="GO:0046872">
    <property type="term" value="F:metal ion binding"/>
    <property type="evidence" value="ECO:0007669"/>
    <property type="project" value="UniProtKB-KW"/>
</dbReference>
<dbReference type="InterPro" id="IPR036266">
    <property type="entry name" value="SecA_Wing/Scaffold_sf"/>
</dbReference>
<evidence type="ECO:0000256" key="5">
    <source>
        <dbReference type="ARBA" id="ARBA00022490"/>
    </source>
</evidence>
<dbReference type="Gene3D" id="3.90.1440.10">
    <property type="entry name" value="SecA, preprotein cross-linking domain"/>
    <property type="match status" value="1"/>
</dbReference>
<dbReference type="SMART" id="SM00957">
    <property type="entry name" value="SecA_DEAD"/>
    <property type="match status" value="1"/>
</dbReference>
<dbReference type="OrthoDB" id="9805579at2"/>
<dbReference type="EMBL" id="PXYK01000058">
    <property type="protein sequence ID" value="PSJ49825.1"/>
    <property type="molecule type" value="Genomic_DNA"/>
</dbReference>
<dbReference type="FunFam" id="3.40.50.300:FF:001790">
    <property type="entry name" value="Protein translocase subunit SecA"/>
    <property type="match status" value="1"/>
</dbReference>
<evidence type="ECO:0000256" key="3">
    <source>
        <dbReference type="ARBA" id="ARBA00022448"/>
    </source>
</evidence>
<dbReference type="Pfam" id="PF07516">
    <property type="entry name" value="SecA_SW"/>
    <property type="match status" value="1"/>
</dbReference>
<evidence type="ECO:0000256" key="13">
    <source>
        <dbReference type="ARBA" id="ARBA00023010"/>
    </source>
</evidence>
<feature type="domain" description="Helicase C-terminal" evidence="18">
    <location>
        <begin position="419"/>
        <end position="631"/>
    </location>
</feature>
<keyword evidence="13 15" id="KW-0811">Translocation</keyword>
<evidence type="ECO:0000256" key="16">
    <source>
        <dbReference type="RuleBase" id="RU003874"/>
    </source>
</evidence>
<comment type="caution">
    <text evidence="20">The sequence shown here is derived from an EMBL/GenBank/DDBJ whole genome shotgun (WGS) entry which is preliminary data.</text>
</comment>
<dbReference type="GO" id="GO:0008564">
    <property type="term" value="F:protein-exporting ATPase activity"/>
    <property type="evidence" value="ECO:0007669"/>
    <property type="project" value="UniProtKB-EC"/>
</dbReference>
<dbReference type="InterPro" id="IPR000185">
    <property type="entry name" value="SecA"/>
</dbReference>
<comment type="subunit">
    <text evidence="15">Monomer and homodimer. Part of the essential Sec protein translocation apparatus which comprises SecA, SecYEG and auxiliary proteins SecDF-YajC and YidC.</text>
</comment>
<dbReference type="InterPro" id="IPR044722">
    <property type="entry name" value="SecA_SF2_C"/>
</dbReference>
<evidence type="ECO:0000256" key="14">
    <source>
        <dbReference type="ARBA" id="ARBA00023136"/>
    </source>
</evidence>
<dbReference type="FunFam" id="1.10.3060.10:FF:000003">
    <property type="entry name" value="Protein translocase subunit SecA"/>
    <property type="match status" value="1"/>
</dbReference>
<keyword evidence="8 15" id="KW-0547">Nucleotide-binding</keyword>
<dbReference type="InterPro" id="IPR020937">
    <property type="entry name" value="SecA_CS"/>
</dbReference>
<sequence>MVSLGGFARKIFGSSNDRRVKATRPRVEAINALENEMRALSDEALRARTEQFRQDIANGATLDDLLIPAFATCREAARRVLGLRPFDVQLVGGMVLHNGGIAEMRTGEGKTLVATLPVYLNALAGKGVHVVTVNDYLARRDSEWMGRVYGFLGLTTGVIVHGLSDQERHAAYACDVTYATNNELGFDYLRDNMKYEREQMVQRGHNFAIVDEVDSILIDEARTPLIISGPLEDRSDMYNTVDALIVTLSPEDYEIDEKQRTAIFTEAGTERVENLLKDNDLLKGESLYDVENVAMVHHVNNALKAHRLFQRDKDYIVRNGEIVIIDEFTGRMMPGRRYSEGLHQALEAKEHVQIQPENQTLASVTFQNYFRMYKKLAGMTGTAATEAEEFGNIYGLEVTEVPTNKPVLRKDEDDEVYRTVEEKYKAIIRDIREAAEKGQPILVGTTSIEKSEQLAERLRVEGVKDFQVLNARYHEQEAGIVAQAGRPGAITIATNMAGRGTDIQLGGNADMRIAQELADVEPGPERDAREAAIRADIERLKDKAIAAGGLYVLATERHESRRIDNQLRGRSGRQGDPGRSKFYLSLQDDLMRIFGSDRMDGMLQKLGLKEDEAIIHPWINKALEKAQKKVEARNFDIRKNLLKYDDVMNDQRKVVFEQRLALMDGDSLGETVAEMRQDVIDDLVARCIPETAYAEQWDAAGLKDGCREFLNLDLPVEEWVKEEGIDEEQIRERVTKAANDAAGQRAERFGPEVMAYVERSVVLQTLDRLWREHLVNLDHLRSVVGFRGYAQRDPLNEYKSESFELFQALLGNLRQAVTAQLMRVEIVREAAEAPPPEAPRVFGQHIDATTGEDDFNEDSFGDAAVLTRVSVDRTVAPEERDPSQPSTWGKVGRNEPCPCGSGKKFKHCHGAFV</sequence>
<evidence type="ECO:0000259" key="17">
    <source>
        <dbReference type="PROSITE" id="PS51192"/>
    </source>
</evidence>
<protein>
    <recommendedName>
        <fullName evidence="15 16">Protein translocase subunit SecA</fullName>
        <ecNumber evidence="15">7.4.2.8</ecNumber>
    </recommendedName>
</protein>
<dbReference type="SUPFAM" id="SSF81767">
    <property type="entry name" value="Pre-protein crosslinking domain of SecA"/>
    <property type="match status" value="1"/>
</dbReference>
<evidence type="ECO:0000259" key="18">
    <source>
        <dbReference type="PROSITE" id="PS51194"/>
    </source>
</evidence>
<keyword evidence="12 15" id="KW-1278">Translocase</keyword>
<dbReference type="Proteomes" id="UP000241229">
    <property type="component" value="Unassembled WGS sequence"/>
</dbReference>
<evidence type="ECO:0000256" key="11">
    <source>
        <dbReference type="ARBA" id="ARBA00022927"/>
    </source>
</evidence>
<dbReference type="GO" id="GO:0043952">
    <property type="term" value="P:protein transport by the Sec complex"/>
    <property type="evidence" value="ECO:0007669"/>
    <property type="project" value="TreeGrafter"/>
</dbReference>
<name>A0A2P7RI44_9HYPH</name>
<dbReference type="RefSeq" id="WP_106775708.1">
    <property type="nucleotide sequence ID" value="NZ_PXYK01000058.1"/>
</dbReference>
<organism evidence="20 21">
    <name type="scientific">Kumtagia ephedrae</name>
    <dbReference type="NCBI Taxonomy" id="2116701"/>
    <lineage>
        <taxon>Bacteria</taxon>
        <taxon>Pseudomonadati</taxon>
        <taxon>Pseudomonadota</taxon>
        <taxon>Alphaproteobacteria</taxon>
        <taxon>Hyphomicrobiales</taxon>
        <taxon>Phyllobacteriaceae</taxon>
        <taxon>Kumtagia</taxon>
    </lineage>
</organism>
<dbReference type="GO" id="GO:0005886">
    <property type="term" value="C:plasma membrane"/>
    <property type="evidence" value="ECO:0007669"/>
    <property type="project" value="UniProtKB-SubCell"/>
</dbReference>
<keyword evidence="9" id="KW-0862">Zinc</keyword>
<dbReference type="InterPro" id="IPR014001">
    <property type="entry name" value="Helicase_ATP-bd"/>
</dbReference>
<comment type="cofactor">
    <cofactor evidence="1">
        <name>Zn(2+)</name>
        <dbReference type="ChEBI" id="CHEBI:29105"/>
    </cofactor>
</comment>
<dbReference type="Pfam" id="PF02810">
    <property type="entry name" value="SEC-C"/>
    <property type="match status" value="1"/>
</dbReference>
<dbReference type="SUPFAM" id="SSF81886">
    <property type="entry name" value="Helical scaffold and wing domains of SecA"/>
    <property type="match status" value="1"/>
</dbReference>
<dbReference type="PROSITE" id="PS51192">
    <property type="entry name" value="HELICASE_ATP_BIND_1"/>
    <property type="match status" value="1"/>
</dbReference>
<dbReference type="PANTHER" id="PTHR30612:SF0">
    <property type="entry name" value="CHLOROPLAST PROTEIN-TRANSPORTING ATPASE"/>
    <property type="match status" value="1"/>
</dbReference>
<dbReference type="FunFam" id="3.40.50.300:FF:000334">
    <property type="entry name" value="Protein translocase subunit SecA"/>
    <property type="match status" value="1"/>
</dbReference>
<dbReference type="FunFam" id="3.90.1440.10:FF:000001">
    <property type="entry name" value="Preprotein translocase subunit SecA"/>
    <property type="match status" value="1"/>
</dbReference>
<dbReference type="NCBIfam" id="NF009538">
    <property type="entry name" value="PRK12904.1"/>
    <property type="match status" value="1"/>
</dbReference>
<feature type="binding site" evidence="15">
    <location>
        <begin position="107"/>
        <end position="111"/>
    </location>
    <ligand>
        <name>ATP</name>
        <dbReference type="ChEBI" id="CHEBI:30616"/>
    </ligand>
</feature>
<feature type="binding site" evidence="15">
    <location>
        <position position="89"/>
    </location>
    <ligand>
        <name>ATP</name>
        <dbReference type="ChEBI" id="CHEBI:30616"/>
    </ligand>
</feature>
<accession>A0A2P7RI44</accession>
<dbReference type="InterPro" id="IPR011116">
    <property type="entry name" value="SecA_Wing/Scaffold"/>
</dbReference>
<evidence type="ECO:0000259" key="19">
    <source>
        <dbReference type="PROSITE" id="PS51196"/>
    </source>
</evidence>
<keyword evidence="6" id="KW-0997">Cell inner membrane</keyword>
<keyword evidence="3 15" id="KW-0813">Transport</keyword>
<evidence type="ECO:0000256" key="6">
    <source>
        <dbReference type="ARBA" id="ARBA00022519"/>
    </source>
</evidence>
<comment type="catalytic activity">
    <reaction evidence="15">
        <text>ATP + H2O + cellular proteinSide 1 = ADP + phosphate + cellular proteinSide 2.</text>
        <dbReference type="EC" id="7.4.2.8"/>
    </reaction>
</comment>
<dbReference type="GO" id="GO:0017038">
    <property type="term" value="P:protein import"/>
    <property type="evidence" value="ECO:0007669"/>
    <property type="project" value="InterPro"/>
</dbReference>
<dbReference type="Gene3D" id="3.40.50.300">
    <property type="entry name" value="P-loop containing nucleotide triphosphate hydrolases"/>
    <property type="match status" value="2"/>
</dbReference>
<dbReference type="PRINTS" id="PR00906">
    <property type="entry name" value="SECA"/>
</dbReference>
<dbReference type="InterPro" id="IPR014018">
    <property type="entry name" value="SecA_motor_DEAD"/>
</dbReference>
<dbReference type="InterPro" id="IPR004027">
    <property type="entry name" value="SEC_C_motif"/>
</dbReference>
<feature type="domain" description="SecA family profile" evidence="19">
    <location>
        <begin position="5"/>
        <end position="615"/>
    </location>
</feature>
<dbReference type="HAMAP" id="MF_01382">
    <property type="entry name" value="SecA"/>
    <property type="match status" value="1"/>
</dbReference>
<evidence type="ECO:0000256" key="2">
    <source>
        <dbReference type="ARBA" id="ARBA00007650"/>
    </source>
</evidence>
<dbReference type="InterPro" id="IPR011115">
    <property type="entry name" value="SecA_DEAD"/>
</dbReference>
<feature type="binding site" evidence="15">
    <location>
        <position position="502"/>
    </location>
    <ligand>
        <name>ATP</name>
        <dbReference type="ChEBI" id="CHEBI:30616"/>
    </ligand>
</feature>
<comment type="function">
    <text evidence="15">Part of the Sec protein translocase complex. Interacts with the SecYEG preprotein conducting channel. Has a central role in coupling the hydrolysis of ATP to the transfer of proteins into and across the cell membrane, serving both as a receptor for the preprotein-SecB complex and as an ATP-driven molecular motor driving the stepwise translocation of polypeptide chains across the membrane.</text>
</comment>
<evidence type="ECO:0000256" key="12">
    <source>
        <dbReference type="ARBA" id="ARBA00022967"/>
    </source>
</evidence>
<proteinExistence type="inferred from homology"/>
<dbReference type="PROSITE" id="PS51194">
    <property type="entry name" value="HELICASE_CTER"/>
    <property type="match status" value="1"/>
</dbReference>
<evidence type="ECO:0000256" key="10">
    <source>
        <dbReference type="ARBA" id="ARBA00022840"/>
    </source>
</evidence>
<dbReference type="Pfam" id="PF07517">
    <property type="entry name" value="SecA_DEAD"/>
    <property type="match status" value="1"/>
</dbReference>
<evidence type="ECO:0000256" key="9">
    <source>
        <dbReference type="ARBA" id="ARBA00022833"/>
    </source>
</evidence>
<evidence type="ECO:0000256" key="8">
    <source>
        <dbReference type="ARBA" id="ARBA00022741"/>
    </source>
</evidence>
<dbReference type="GO" id="GO:0031522">
    <property type="term" value="C:cell envelope Sec protein transport complex"/>
    <property type="evidence" value="ECO:0007669"/>
    <property type="project" value="TreeGrafter"/>
</dbReference>
<dbReference type="SMART" id="SM00958">
    <property type="entry name" value="SecA_PP_bind"/>
    <property type="match status" value="1"/>
</dbReference>
<dbReference type="Pfam" id="PF21090">
    <property type="entry name" value="P-loop_SecA"/>
    <property type="match status" value="1"/>
</dbReference>
<keyword evidence="10 15" id="KW-0067">ATP-binding</keyword>
<dbReference type="InterPro" id="IPR027417">
    <property type="entry name" value="P-loop_NTPase"/>
</dbReference>
<feature type="domain" description="Helicase ATP-binding" evidence="17">
    <location>
        <begin position="91"/>
        <end position="249"/>
    </location>
</feature>
<dbReference type="PROSITE" id="PS01312">
    <property type="entry name" value="SECA"/>
    <property type="match status" value="1"/>
</dbReference>
<keyword evidence="21" id="KW-1185">Reference proteome</keyword>
<keyword evidence="5 15" id="KW-0963">Cytoplasm</keyword>
<evidence type="ECO:0000256" key="4">
    <source>
        <dbReference type="ARBA" id="ARBA00022475"/>
    </source>
</evidence>
<keyword evidence="7" id="KW-0479">Metal-binding</keyword>
<reference evidence="20 21" key="1">
    <citation type="submission" date="2018-03" db="EMBL/GenBank/DDBJ databases">
        <title>The draft genome of Mesorhizobium sp. 6GN-30.</title>
        <authorList>
            <person name="Liu L."/>
            <person name="Li L."/>
            <person name="Wang T."/>
            <person name="Zhang X."/>
            <person name="Liang L."/>
        </authorList>
    </citation>
    <scope>NUCLEOTIDE SEQUENCE [LARGE SCALE GENOMIC DNA]</scope>
    <source>
        <strain evidence="20 21">6GN30</strain>
    </source>
</reference>
<keyword evidence="4 15" id="KW-1003">Cell membrane</keyword>
<keyword evidence="14 15" id="KW-0472">Membrane</keyword>
<evidence type="ECO:0000313" key="21">
    <source>
        <dbReference type="Proteomes" id="UP000241229"/>
    </source>
</evidence>
<evidence type="ECO:0000256" key="15">
    <source>
        <dbReference type="HAMAP-Rule" id="MF_01382"/>
    </source>
</evidence>
<dbReference type="EC" id="7.4.2.8" evidence="15"/>
<dbReference type="NCBIfam" id="TIGR00963">
    <property type="entry name" value="secA"/>
    <property type="match status" value="1"/>
</dbReference>
<dbReference type="GO" id="GO:0065002">
    <property type="term" value="P:intracellular protein transmembrane transport"/>
    <property type="evidence" value="ECO:0007669"/>
    <property type="project" value="UniProtKB-UniRule"/>
</dbReference>
<dbReference type="Gene3D" id="1.10.3060.10">
    <property type="entry name" value="Helical scaffold and wing domains of SecA"/>
    <property type="match status" value="1"/>
</dbReference>
<dbReference type="InterPro" id="IPR011130">
    <property type="entry name" value="SecA_preprotein_X-link_dom"/>
</dbReference>
<comment type="similarity">
    <text evidence="2 15 16">Belongs to the SecA family.</text>
</comment>